<name>A0A1N7A0X4_9RHOO</name>
<evidence type="ECO:0000256" key="1">
    <source>
        <dbReference type="ARBA" id="ARBA00022475"/>
    </source>
</evidence>
<dbReference type="RefSeq" id="WP_076603472.1">
    <property type="nucleotide sequence ID" value="NZ_FTMD01000013.1"/>
</dbReference>
<dbReference type="InterPro" id="IPR003418">
    <property type="entry name" value="Fumarate_red_D"/>
</dbReference>
<dbReference type="Gene3D" id="1.20.1300.10">
    <property type="entry name" value="Fumarate reductase/succinate dehydrogenase, transmembrane subunit"/>
    <property type="match status" value="1"/>
</dbReference>
<dbReference type="NCBIfam" id="NF003977">
    <property type="entry name" value="PRK05470.1-1"/>
    <property type="match status" value="1"/>
</dbReference>
<dbReference type="HAMAP" id="MF_00709">
    <property type="entry name" value="Fumarate_red_D"/>
    <property type="match status" value="1"/>
</dbReference>
<evidence type="ECO:0000313" key="7">
    <source>
        <dbReference type="Proteomes" id="UP000186819"/>
    </source>
</evidence>
<proteinExistence type="inferred from homology"/>
<dbReference type="SUPFAM" id="SSF81343">
    <property type="entry name" value="Fumarate reductase respiratory complex transmembrane subunits"/>
    <property type="match status" value="1"/>
</dbReference>
<organism evidence="6 7">
    <name type="scientific">Aromatoleum tolulyticum</name>
    <dbReference type="NCBI Taxonomy" id="34027"/>
    <lineage>
        <taxon>Bacteria</taxon>
        <taxon>Pseudomonadati</taxon>
        <taxon>Pseudomonadota</taxon>
        <taxon>Betaproteobacteria</taxon>
        <taxon>Rhodocyclales</taxon>
        <taxon>Rhodocyclaceae</taxon>
        <taxon>Aromatoleum</taxon>
    </lineage>
</organism>
<protein>
    <submittedName>
        <fullName evidence="6">Succinate dehydrogenase subunit D</fullName>
    </submittedName>
</protein>
<evidence type="ECO:0000313" key="6">
    <source>
        <dbReference type="EMBL" id="SIR32747.1"/>
    </source>
</evidence>
<dbReference type="Pfam" id="PF02313">
    <property type="entry name" value="Fumarate_red_D"/>
    <property type="match status" value="1"/>
</dbReference>
<dbReference type="Proteomes" id="UP000186819">
    <property type="component" value="Unassembled WGS sequence"/>
</dbReference>
<dbReference type="EMBL" id="FTMD01000013">
    <property type="protein sequence ID" value="SIR32747.1"/>
    <property type="molecule type" value="Genomic_DNA"/>
</dbReference>
<feature type="transmembrane region" description="Helical" evidence="5">
    <location>
        <begin position="12"/>
        <end position="39"/>
    </location>
</feature>
<evidence type="ECO:0000256" key="3">
    <source>
        <dbReference type="ARBA" id="ARBA00022989"/>
    </source>
</evidence>
<feature type="transmembrane region" description="Helical" evidence="5">
    <location>
        <begin position="59"/>
        <end position="79"/>
    </location>
</feature>
<keyword evidence="4 5" id="KW-0472">Membrane</keyword>
<keyword evidence="3 5" id="KW-1133">Transmembrane helix</keyword>
<dbReference type="OrthoDB" id="9804636at2"/>
<dbReference type="PIRSF" id="PIRSF000179">
    <property type="entry name" value="FrdD"/>
    <property type="match status" value="1"/>
</dbReference>
<keyword evidence="1" id="KW-1003">Cell membrane</keyword>
<reference evidence="7" key="1">
    <citation type="submission" date="2017-01" db="EMBL/GenBank/DDBJ databases">
        <authorList>
            <person name="Varghese N."/>
            <person name="Submissions S."/>
        </authorList>
    </citation>
    <scope>NUCLEOTIDE SEQUENCE [LARGE SCALE GENOMIC DNA]</scope>
    <source>
        <strain evidence="7">ATCC 51758</strain>
    </source>
</reference>
<dbReference type="InterPro" id="IPR034804">
    <property type="entry name" value="SQR/QFR_C/D"/>
</dbReference>
<keyword evidence="2 5" id="KW-0812">Transmembrane</keyword>
<sequence>MKSITRRSNAPVFWGLFGAGGMLAALFGPVLVFITGIAVPLGIILPADAMSWPRMQAFAQHWAGKGLLFLVVALFMWHAMHRILHSLHDLGVRAGTAMQFACYGVALLVTILATWALMALGF</sequence>
<feature type="transmembrane region" description="Helical" evidence="5">
    <location>
        <begin position="100"/>
        <end position="120"/>
    </location>
</feature>
<gene>
    <name evidence="6" type="ORF">SAMN05421829_11337</name>
</gene>
<dbReference type="CDD" id="cd00547">
    <property type="entry name" value="QFR_TypeD_subunitD"/>
    <property type="match status" value="1"/>
</dbReference>
<evidence type="ECO:0000256" key="4">
    <source>
        <dbReference type="ARBA" id="ARBA00023136"/>
    </source>
</evidence>
<dbReference type="GO" id="GO:0016020">
    <property type="term" value="C:membrane"/>
    <property type="evidence" value="ECO:0007669"/>
    <property type="project" value="InterPro"/>
</dbReference>
<keyword evidence="7" id="KW-1185">Reference proteome</keyword>
<dbReference type="GO" id="GO:0006106">
    <property type="term" value="P:fumarate metabolic process"/>
    <property type="evidence" value="ECO:0007669"/>
    <property type="project" value="InterPro"/>
</dbReference>
<accession>A0A1N7A0X4</accession>
<dbReference type="STRING" id="34027.SAMN05421829_11337"/>
<dbReference type="AlphaFoldDB" id="A0A1N7A0X4"/>
<evidence type="ECO:0000256" key="5">
    <source>
        <dbReference type="SAM" id="Phobius"/>
    </source>
</evidence>
<evidence type="ECO:0000256" key="2">
    <source>
        <dbReference type="ARBA" id="ARBA00022692"/>
    </source>
</evidence>